<evidence type="ECO:0000313" key="2">
    <source>
        <dbReference type="Proteomes" id="UP001595990"/>
    </source>
</evidence>
<gene>
    <name evidence="1" type="ORF">ACFPEN_12040</name>
</gene>
<dbReference type="RefSeq" id="WP_358241052.1">
    <property type="nucleotide sequence ID" value="NZ_JBHSFS010000005.1"/>
</dbReference>
<dbReference type="EMBL" id="JBHSFS010000005">
    <property type="protein sequence ID" value="MFC4513666.1"/>
    <property type="molecule type" value="Genomic_DNA"/>
</dbReference>
<reference evidence="2" key="1">
    <citation type="journal article" date="2019" name="Int. J. Syst. Evol. Microbiol.">
        <title>The Global Catalogue of Microorganisms (GCM) 10K type strain sequencing project: providing services to taxonomists for standard genome sequencing and annotation.</title>
        <authorList>
            <consortium name="The Broad Institute Genomics Platform"/>
            <consortium name="The Broad Institute Genome Sequencing Center for Infectious Disease"/>
            <person name="Wu L."/>
            <person name="Ma J."/>
        </authorList>
    </citation>
    <scope>NUCLEOTIDE SEQUENCE [LARGE SCALE GENOMIC DNA]</scope>
    <source>
        <strain evidence="2">CECT 8064</strain>
    </source>
</reference>
<proteinExistence type="predicted"/>
<accession>A0ABV9BHZ9</accession>
<organism evidence="1 2">
    <name type="scientific">Streptomyces ehimensis</name>
    <dbReference type="NCBI Taxonomy" id="68195"/>
    <lineage>
        <taxon>Bacteria</taxon>
        <taxon>Bacillati</taxon>
        <taxon>Actinomycetota</taxon>
        <taxon>Actinomycetes</taxon>
        <taxon>Kitasatosporales</taxon>
        <taxon>Streptomycetaceae</taxon>
        <taxon>Streptomyces</taxon>
    </lineage>
</organism>
<comment type="caution">
    <text evidence="1">The sequence shown here is derived from an EMBL/GenBank/DDBJ whole genome shotgun (WGS) entry which is preliminary data.</text>
</comment>
<dbReference type="Proteomes" id="UP001595990">
    <property type="component" value="Unassembled WGS sequence"/>
</dbReference>
<dbReference type="InterPro" id="IPR045732">
    <property type="entry name" value="DUF6086"/>
</dbReference>
<dbReference type="Pfam" id="PF19564">
    <property type="entry name" value="DUF6086"/>
    <property type="match status" value="1"/>
</dbReference>
<evidence type="ECO:0000313" key="1">
    <source>
        <dbReference type="EMBL" id="MFC4513666.1"/>
    </source>
</evidence>
<keyword evidence="2" id="KW-1185">Reference proteome</keyword>
<sequence length="121" mass="13324">MSCYFQLAEEDVWNPSNSVAQIFLGQADVLSRSLGEQTGLGPIIEDECEIDFSQFVRFTNSLVKSYQDSNNRSFRSLLSGVIAVSLVLIERGGGAVESITPEYAEMWAELRANHAKSMPTG</sequence>
<name>A0ABV9BHZ9_9ACTN</name>
<protein>
    <submittedName>
        <fullName evidence="1">DUF6086 family protein</fullName>
    </submittedName>
</protein>